<organism evidence="1 2">
    <name type="scientific">Reyranella humidisoli</name>
    <dbReference type="NCBI Taxonomy" id="2849149"/>
    <lineage>
        <taxon>Bacteria</taxon>
        <taxon>Pseudomonadati</taxon>
        <taxon>Pseudomonadota</taxon>
        <taxon>Alphaproteobacteria</taxon>
        <taxon>Hyphomicrobiales</taxon>
        <taxon>Reyranellaceae</taxon>
        <taxon>Reyranella</taxon>
    </lineage>
</organism>
<dbReference type="EMBL" id="JAHOPB010000001">
    <property type="protein sequence ID" value="MBU8873690.1"/>
    <property type="molecule type" value="Genomic_DNA"/>
</dbReference>
<dbReference type="RefSeq" id="WP_216958079.1">
    <property type="nucleotide sequence ID" value="NZ_JAHOPB010000001.1"/>
</dbReference>
<gene>
    <name evidence="1" type="ORF">KQ910_07935</name>
</gene>
<keyword evidence="2" id="KW-1185">Reference proteome</keyword>
<evidence type="ECO:0008006" key="3">
    <source>
        <dbReference type="Google" id="ProtNLM"/>
    </source>
</evidence>
<protein>
    <recommendedName>
        <fullName evidence="3">Carbon storage regulator</fullName>
    </recommendedName>
</protein>
<accession>A0ABS6IKD3</accession>
<reference evidence="1 2" key="1">
    <citation type="submission" date="2021-06" db="EMBL/GenBank/DDBJ databases">
        <authorList>
            <person name="Lee D.H."/>
        </authorList>
    </citation>
    <scope>NUCLEOTIDE SEQUENCE [LARGE SCALE GENOMIC DNA]</scope>
    <source>
        <strain evidence="1 2">MMS21-HV4-11</strain>
    </source>
</reference>
<dbReference type="Proteomes" id="UP000727907">
    <property type="component" value="Unassembled WGS sequence"/>
</dbReference>
<evidence type="ECO:0000313" key="1">
    <source>
        <dbReference type="EMBL" id="MBU8873690.1"/>
    </source>
</evidence>
<name>A0ABS6IKD3_9HYPH</name>
<sequence length="88" mass="9768">MALVLGVKVGEVIDIADHWLTILSIDGRNAATLIVETGLKTTIHSSRMTEVISNIWIGLEPEAGRHRLRLLIEAPRQFSITRRADPTL</sequence>
<comment type="caution">
    <text evidence="1">The sequence shown here is derived from an EMBL/GenBank/DDBJ whole genome shotgun (WGS) entry which is preliminary data.</text>
</comment>
<evidence type="ECO:0000313" key="2">
    <source>
        <dbReference type="Proteomes" id="UP000727907"/>
    </source>
</evidence>
<proteinExistence type="predicted"/>